<dbReference type="GO" id="GO:0000139">
    <property type="term" value="C:Golgi membrane"/>
    <property type="evidence" value="ECO:0007669"/>
    <property type="project" value="UniProtKB-SubCell"/>
</dbReference>
<keyword evidence="7 14" id="KW-0812">Transmembrane</keyword>
<dbReference type="Pfam" id="PF13334">
    <property type="entry name" value="DUF4094"/>
    <property type="match status" value="1"/>
</dbReference>
<dbReference type="Proteomes" id="UP000823749">
    <property type="component" value="Chromosome 11"/>
</dbReference>
<comment type="pathway">
    <text evidence="3">Protein modification; protein glycosylation.</text>
</comment>
<evidence type="ECO:0000256" key="6">
    <source>
        <dbReference type="ARBA" id="ARBA00022679"/>
    </source>
</evidence>
<feature type="region of interest" description="Disordered" evidence="13">
    <location>
        <begin position="763"/>
        <end position="808"/>
    </location>
</feature>
<evidence type="ECO:0000256" key="5">
    <source>
        <dbReference type="ARBA" id="ARBA00022676"/>
    </source>
</evidence>
<accession>A0AAV6I965</accession>
<dbReference type="EMBL" id="JACTNZ010000011">
    <property type="protein sequence ID" value="KAG5524962.1"/>
    <property type="molecule type" value="Genomic_DNA"/>
</dbReference>
<keyword evidence="17" id="KW-1185">Reference proteome</keyword>
<evidence type="ECO:0000313" key="17">
    <source>
        <dbReference type="Proteomes" id="UP000823749"/>
    </source>
</evidence>
<dbReference type="InterPro" id="IPR045046">
    <property type="entry name" value="Vps9-like"/>
</dbReference>
<dbReference type="FunFam" id="3.90.550.50:FF:000002">
    <property type="entry name" value="Hexosyltransferase"/>
    <property type="match status" value="1"/>
</dbReference>
<dbReference type="SMART" id="SM00167">
    <property type="entry name" value="VPS9"/>
    <property type="match status" value="1"/>
</dbReference>
<evidence type="ECO:0000256" key="2">
    <source>
        <dbReference type="ARBA" id="ARBA00004323"/>
    </source>
</evidence>
<reference evidence="16" key="1">
    <citation type="submission" date="2020-08" db="EMBL/GenBank/DDBJ databases">
        <title>Plant Genome Project.</title>
        <authorList>
            <person name="Zhang R.-G."/>
        </authorList>
    </citation>
    <scope>NUCLEOTIDE SEQUENCE</scope>
    <source>
        <strain evidence="16">WSP0</strain>
        <tissue evidence="16">Leaf</tissue>
    </source>
</reference>
<evidence type="ECO:0000256" key="7">
    <source>
        <dbReference type="ARBA" id="ARBA00022692"/>
    </source>
</evidence>
<dbReference type="InterPro" id="IPR041545">
    <property type="entry name" value="DUF5601"/>
</dbReference>
<feature type="region of interest" description="Disordered" evidence="13">
    <location>
        <begin position="879"/>
        <end position="952"/>
    </location>
</feature>
<keyword evidence="12" id="KW-0464">Manganese</keyword>
<evidence type="ECO:0000256" key="8">
    <source>
        <dbReference type="ARBA" id="ARBA00022968"/>
    </source>
</evidence>
<comment type="similarity">
    <text evidence="4">Belongs to the glycosyltransferase 31 family.</text>
</comment>
<dbReference type="FunFam" id="1.20.1050.80:FF:000007">
    <property type="entry name" value="Vacuolar protein sorting-associated protein 9A"/>
    <property type="match status" value="1"/>
</dbReference>
<dbReference type="SUPFAM" id="SSF109993">
    <property type="entry name" value="VPS9 domain"/>
    <property type="match status" value="1"/>
</dbReference>
<dbReference type="PROSITE" id="PS51205">
    <property type="entry name" value="VPS9"/>
    <property type="match status" value="1"/>
</dbReference>
<feature type="domain" description="VPS9" evidence="15">
    <location>
        <begin position="578"/>
        <end position="722"/>
    </location>
</feature>
<evidence type="ECO:0000256" key="11">
    <source>
        <dbReference type="ARBA" id="ARBA00023136"/>
    </source>
</evidence>
<keyword evidence="8" id="KW-0735">Signal-anchor</keyword>
<proteinExistence type="inferred from homology"/>
<comment type="subcellular location">
    <subcellularLocation>
        <location evidence="2">Golgi apparatus membrane</location>
        <topology evidence="2">Single-pass type II membrane protein</topology>
    </subcellularLocation>
</comment>
<dbReference type="GO" id="GO:0016758">
    <property type="term" value="F:hexosyltransferase activity"/>
    <property type="evidence" value="ECO:0007669"/>
    <property type="project" value="InterPro"/>
</dbReference>
<dbReference type="Gene3D" id="1.10.246.120">
    <property type="match status" value="1"/>
</dbReference>
<evidence type="ECO:0000256" key="9">
    <source>
        <dbReference type="ARBA" id="ARBA00022989"/>
    </source>
</evidence>
<sequence length="952" mass="106572">MKSRNSGKVSAKWLPIFSLCFFFLGMLLTNRLWAPPESNSQLILRHRQDQELQIGSQDCTTKKNDVTEEVYKTHEAIKSLDKTISMLRLELAGSRSSQEMGKPDGSSVISASSHDSPPRKKAFIVIGINTAFSSRKRRDSVRQTWMPQGEKLLQLEQEKGIIIRFMIGHSATANSILDRAIDAEDAQHKDFLRLFVLRLGSIVVLEEHVEGYHELSAKTKIFFSSAVAKWDADFYVKVDDDVHVNLGMLAVTLARHRSKPRVYIGCMKSGPVLSQKNVKYHEPEYWKFGEEGTKYFRHATGQIYAISKDLATYISINQAILHKYANEDVSLGSWFIGLEVEHIDDRNMCCGTPPGAKSGDSEAGSQVEIGQLIHMTGTLEMTMRSSAYEDLLGELTILRQVPIQGRAIGKNFQRVTKQNFIAFLEEFLVSRIASSLFLVDFLPIFSPRSFLSSIPPVPPPLNLPEFLLAEMENADMFGSSTAPLTWHDFLERMRQPSAADFVKAIKSFIVSFSNNPPDPERDSAAVQEFLRNMEAAFRAHSLWAGCSEEELESAGEGLEKYVMTKLFSRAFASIPDDVKVDDELHEKMALIQQFIHPENLDIQPTFQNETSWLLAQKELQKINMYKAPRDKLVCILNCCKVINNLLLNASIASNQNPPGADEFLPVLIFVTIKANPPQLHSNLLYIQRYRRQSRLVAETAYFFTNILSAESFILNIDANALSMDEAEFQNNMESARVILSGLSAESYDTSSQSDKNLIARAEPTEPKQQGFTTKKHQDPKVQSHFSVGSSEAKLGNKDEASGKDQQTISNVLSTSDLENIGASMLMMEDQVSQIFQDFPYLFSKAGDLTVSNVEELLDNYKQLVFRYVCLSKGMGISTPSPPLSNSHHQPGLVAENAKESEDTGAEGSNYETEKDTDRTDDDPNGLSLPVVEKSESKILQDEALESQSVVND</sequence>
<dbReference type="GO" id="GO:0005085">
    <property type="term" value="F:guanyl-nucleotide exchange factor activity"/>
    <property type="evidence" value="ECO:0007669"/>
    <property type="project" value="InterPro"/>
</dbReference>
<evidence type="ECO:0000256" key="4">
    <source>
        <dbReference type="ARBA" id="ARBA00008661"/>
    </source>
</evidence>
<dbReference type="PANTHER" id="PTHR23101:SF25">
    <property type="entry name" value="GTPASE-ACTIVATING PROTEIN AND VPS9 DOMAIN-CONTAINING PROTEIN 1"/>
    <property type="match status" value="1"/>
</dbReference>
<evidence type="ECO:0000313" key="16">
    <source>
        <dbReference type="EMBL" id="KAG5524962.1"/>
    </source>
</evidence>
<keyword evidence="5" id="KW-0328">Glycosyltransferase</keyword>
<dbReference type="PANTHER" id="PTHR23101">
    <property type="entry name" value="RAB GDP/GTP EXCHANGE FACTOR"/>
    <property type="match status" value="1"/>
</dbReference>
<dbReference type="GO" id="GO:0005829">
    <property type="term" value="C:cytosol"/>
    <property type="evidence" value="ECO:0007669"/>
    <property type="project" value="TreeGrafter"/>
</dbReference>
<dbReference type="InterPro" id="IPR037191">
    <property type="entry name" value="VPS9_dom_sf"/>
</dbReference>
<feature type="region of interest" description="Disordered" evidence="13">
    <location>
        <begin position="94"/>
        <end position="115"/>
    </location>
</feature>
<dbReference type="Gene3D" id="3.90.550.50">
    <property type="match status" value="1"/>
</dbReference>
<dbReference type="InterPro" id="IPR003123">
    <property type="entry name" value="VPS9"/>
</dbReference>
<protein>
    <recommendedName>
        <fullName evidence="15">VPS9 domain-containing protein</fullName>
    </recommendedName>
</protein>
<feature type="transmembrane region" description="Helical" evidence="14">
    <location>
        <begin position="12"/>
        <end position="33"/>
    </location>
</feature>
<dbReference type="Pfam" id="PF01762">
    <property type="entry name" value="Galactosyl_T"/>
    <property type="match status" value="1"/>
</dbReference>
<organism evidence="16 17">
    <name type="scientific">Rhododendron griersonianum</name>
    <dbReference type="NCBI Taxonomy" id="479676"/>
    <lineage>
        <taxon>Eukaryota</taxon>
        <taxon>Viridiplantae</taxon>
        <taxon>Streptophyta</taxon>
        <taxon>Embryophyta</taxon>
        <taxon>Tracheophyta</taxon>
        <taxon>Spermatophyta</taxon>
        <taxon>Magnoliopsida</taxon>
        <taxon>eudicotyledons</taxon>
        <taxon>Gunneridae</taxon>
        <taxon>Pentapetalae</taxon>
        <taxon>asterids</taxon>
        <taxon>Ericales</taxon>
        <taxon>Ericaceae</taxon>
        <taxon>Ericoideae</taxon>
        <taxon>Rhodoreae</taxon>
        <taxon>Rhododendron</taxon>
    </lineage>
</organism>
<keyword evidence="10" id="KW-0333">Golgi apparatus</keyword>
<dbReference type="AlphaFoldDB" id="A0AAV6I965"/>
<evidence type="ECO:0000259" key="15">
    <source>
        <dbReference type="PROSITE" id="PS51205"/>
    </source>
</evidence>
<comment type="cofactor">
    <cofactor evidence="1">
        <name>Mn(2+)</name>
        <dbReference type="ChEBI" id="CHEBI:29035"/>
    </cofactor>
</comment>
<dbReference type="GO" id="GO:0031267">
    <property type="term" value="F:small GTPase binding"/>
    <property type="evidence" value="ECO:0007669"/>
    <property type="project" value="TreeGrafter"/>
</dbReference>
<evidence type="ECO:0000256" key="12">
    <source>
        <dbReference type="ARBA" id="ARBA00023211"/>
    </source>
</evidence>
<evidence type="ECO:0000256" key="1">
    <source>
        <dbReference type="ARBA" id="ARBA00001936"/>
    </source>
</evidence>
<comment type="caution">
    <text evidence="16">The sequence shown here is derived from an EMBL/GenBank/DDBJ whole genome shotgun (WGS) entry which is preliminary data.</text>
</comment>
<dbReference type="Pfam" id="PF02204">
    <property type="entry name" value="VPS9"/>
    <property type="match status" value="1"/>
</dbReference>
<dbReference type="Gene3D" id="1.20.1050.80">
    <property type="entry name" value="VPS9 domain"/>
    <property type="match status" value="1"/>
</dbReference>
<keyword evidence="11 14" id="KW-0472">Membrane</keyword>
<dbReference type="Pfam" id="PF18151">
    <property type="entry name" value="DUF5601"/>
    <property type="match status" value="1"/>
</dbReference>
<evidence type="ECO:0000256" key="14">
    <source>
        <dbReference type="SAM" id="Phobius"/>
    </source>
</evidence>
<evidence type="ECO:0000256" key="10">
    <source>
        <dbReference type="ARBA" id="ARBA00023034"/>
    </source>
</evidence>
<name>A0AAV6I965_9ERIC</name>
<gene>
    <name evidence="16" type="ORF">RHGRI_031598</name>
</gene>
<dbReference type="InterPro" id="IPR025298">
    <property type="entry name" value="DUF4094"/>
</dbReference>
<evidence type="ECO:0000256" key="3">
    <source>
        <dbReference type="ARBA" id="ARBA00004922"/>
    </source>
</evidence>
<dbReference type="GO" id="GO:0030139">
    <property type="term" value="C:endocytic vesicle"/>
    <property type="evidence" value="ECO:0007669"/>
    <property type="project" value="TreeGrafter"/>
</dbReference>
<evidence type="ECO:0000256" key="13">
    <source>
        <dbReference type="SAM" id="MobiDB-lite"/>
    </source>
</evidence>
<keyword evidence="9 14" id="KW-1133">Transmembrane helix</keyword>
<dbReference type="GO" id="GO:0016192">
    <property type="term" value="P:vesicle-mediated transport"/>
    <property type="evidence" value="ECO:0007669"/>
    <property type="project" value="InterPro"/>
</dbReference>
<dbReference type="InterPro" id="IPR002659">
    <property type="entry name" value="Glyco_trans_31"/>
</dbReference>
<keyword evidence="6" id="KW-0808">Transferase</keyword>